<proteinExistence type="predicted"/>
<dbReference type="PANTHER" id="PTHR42834">
    <property type="entry name" value="ENDONUCLEASE/EXONUCLEASE/PHOSPHATASE FAMILY PROTEIN (AFU_ORTHOLOGUE AFUA_3G09210)"/>
    <property type="match status" value="1"/>
</dbReference>
<evidence type="ECO:0000256" key="1">
    <source>
        <dbReference type="SAM" id="MobiDB-lite"/>
    </source>
</evidence>
<dbReference type="GO" id="GO:0003824">
    <property type="term" value="F:catalytic activity"/>
    <property type="evidence" value="ECO:0007669"/>
    <property type="project" value="InterPro"/>
</dbReference>
<evidence type="ECO:0000259" key="2">
    <source>
        <dbReference type="PROSITE" id="PS51841"/>
    </source>
</evidence>
<dbReference type="InterPro" id="IPR001322">
    <property type="entry name" value="Lamin_tail_dom"/>
</dbReference>
<feature type="domain" description="LTD" evidence="2">
    <location>
        <begin position="62"/>
        <end position="186"/>
    </location>
</feature>
<accession>G4CUC8</accession>
<dbReference type="PANTHER" id="PTHR42834:SF1">
    <property type="entry name" value="ENDONUCLEASE_EXONUCLEASE_PHOSPHATASE FAMILY PROTEIN (AFU_ORTHOLOGUE AFUA_3G09210)"/>
    <property type="match status" value="1"/>
</dbReference>
<dbReference type="Gene3D" id="2.60.40.1260">
    <property type="entry name" value="Lamin Tail domain"/>
    <property type="match status" value="1"/>
</dbReference>
<feature type="compositionally biased region" description="Acidic residues" evidence="1">
    <location>
        <begin position="212"/>
        <end position="221"/>
    </location>
</feature>
<dbReference type="Gene3D" id="3.60.10.10">
    <property type="entry name" value="Endonuclease/exonuclease/phosphatase"/>
    <property type="match status" value="1"/>
</dbReference>
<dbReference type="PROSITE" id="PS51841">
    <property type="entry name" value="LTD"/>
    <property type="match status" value="1"/>
</dbReference>
<reference evidence="3 4" key="1">
    <citation type="submission" date="2011-06" db="EMBL/GenBank/DDBJ databases">
        <authorList>
            <person name="Muzny D."/>
            <person name="Qin X."/>
            <person name="Deng J."/>
            <person name="Jiang H."/>
            <person name="Liu Y."/>
            <person name="Qu J."/>
            <person name="Song X.-Z."/>
            <person name="Zhang L."/>
            <person name="Thornton R."/>
            <person name="Coyle M."/>
            <person name="Francisco L."/>
            <person name="Jackson L."/>
            <person name="Javaid M."/>
            <person name="Korchina V."/>
            <person name="Kovar C."/>
            <person name="Mata R."/>
            <person name="Mathew T."/>
            <person name="Ngo R."/>
            <person name="Nguyen L."/>
            <person name="Nguyen N."/>
            <person name="Okwuonu G."/>
            <person name="Ongeri F."/>
            <person name="Pham C."/>
            <person name="Simmons D."/>
            <person name="Wilczek-Boney K."/>
            <person name="Hale W."/>
            <person name="Jakkamsetti A."/>
            <person name="Pham P."/>
            <person name="Ruth R."/>
            <person name="San Lucas F."/>
            <person name="Warren J."/>
            <person name="Zhang J."/>
            <person name="Zhao Z."/>
            <person name="Zhou C."/>
            <person name="Zhu D."/>
            <person name="Lee S."/>
            <person name="Bess C."/>
            <person name="Blankenburg K."/>
            <person name="Forbes L."/>
            <person name="Fu Q."/>
            <person name="Gubbala S."/>
            <person name="Hirani K."/>
            <person name="Jayaseelan J.C."/>
            <person name="Lara F."/>
            <person name="Munidasa M."/>
            <person name="Palculict T."/>
            <person name="Patil S."/>
            <person name="Pu L.-L."/>
            <person name="Saada N."/>
            <person name="Tang L."/>
            <person name="Weissenberger G."/>
            <person name="Zhu Y."/>
            <person name="Hemphill L."/>
            <person name="Shang Y."/>
            <person name="Youmans B."/>
            <person name="Ayvaz T."/>
            <person name="Ross M."/>
            <person name="Santibanez J."/>
            <person name="Aqrawi P."/>
            <person name="Gross S."/>
            <person name="Joshi V."/>
            <person name="Fowler G."/>
            <person name="Nazareth L."/>
            <person name="Reid J."/>
            <person name="Worley K."/>
            <person name="Petrosino J."/>
            <person name="Highlander S."/>
            <person name="Gibbs R."/>
        </authorList>
    </citation>
    <scope>NUCLEOTIDE SEQUENCE [LARGE SCALE GENOMIC DNA]</scope>
    <source>
        <strain evidence="3 4">ATCC 25577</strain>
    </source>
</reference>
<dbReference type="AlphaFoldDB" id="G4CUC8"/>
<feature type="compositionally biased region" description="Pro residues" evidence="1">
    <location>
        <begin position="234"/>
        <end position="250"/>
    </location>
</feature>
<organism evidence="3 4">
    <name type="scientific">Cutibacterium avidum ATCC 25577</name>
    <dbReference type="NCBI Taxonomy" id="997355"/>
    <lineage>
        <taxon>Bacteria</taxon>
        <taxon>Bacillati</taxon>
        <taxon>Actinomycetota</taxon>
        <taxon>Actinomycetes</taxon>
        <taxon>Propionibacteriales</taxon>
        <taxon>Propionibacteriaceae</taxon>
        <taxon>Cutibacterium</taxon>
    </lineage>
</organism>
<protein>
    <recommendedName>
        <fullName evidence="2">LTD domain-containing protein</fullName>
    </recommendedName>
</protein>
<dbReference type="CDD" id="cd10283">
    <property type="entry name" value="MnuA_DNase1-like"/>
    <property type="match status" value="1"/>
</dbReference>
<dbReference type="SUPFAM" id="SSF74853">
    <property type="entry name" value="Lamin A/C globular tail domain"/>
    <property type="match status" value="1"/>
</dbReference>
<feature type="region of interest" description="Disordered" evidence="1">
    <location>
        <begin position="867"/>
        <end position="903"/>
    </location>
</feature>
<keyword evidence="4" id="KW-1185">Reference proteome</keyword>
<dbReference type="InterPro" id="IPR005135">
    <property type="entry name" value="Endo/exonuclease/phosphatase"/>
</dbReference>
<sequence length="903" mass="94370">MMGGKFGELSVTTVSAVVSTVARWRANVPCHEMGFLMTTMSRRVLAGLSALSCGAATVVAVQPAHADPTAASHVVINEVYGGGGNSGATWTHDFVELLNPTSTDVSVKGWKLEYLTGKGKVANTCSLTGTVKAGGHFLVQEARGDGGSKALPTPDAECSAFMSATKGSVRITDASGATVDLVGYGAASVAEKKAAPAPSNTTSIERRHGADTDDNSVDFEVGDPTPTNSGSAPSPTPAPTPTPTPVPDPTETPISRIQGNGPASPLVDKTVTTVGVVTAAYPTGGFNGIYIQTPGTGGTPKKATDASDGVFVYSKWAAANVKVGDCVTVKGTVMEYNDLTEIGGSTRVDRKSGCAPVKATELTSLPATDADREAYEGMLVKPTSGYTVTNNYGLNQYGQIGLADGDKPLYQGTEIALPGKHAEAVEAANKDKYINLDDGSSWNFMTNADAKNSPLPYLSQDTPIRTGTHVDFTSPVIMDQRFGWNFQPTGQVVGADSKLSPIKVGNNRPTTPPAVGGNVKLASFNVLSYFTDLGQDEPNCKAYVDRDGNPVSANYCLVRGAYTPKTFADQQAKIVTAINGLGADVVSLEEVENSAQITWHPGQSRDASLANLVAALNKAAGEKVWAFVPSPTVVPPNEDVIRSAFIYKIGKVSPVGASQILTDPAFANARQPLAQRFQPEGSRRTFVAVVNHFKSKGSGEDDGTGQGKSNPSRVSQAKALTEWVNATFKDDPVFMLGDFNAYAMEDPIRAIKDAGFSEVVEEHDPGAASYQYSGRVGSLDHIFTNAKAHELVSGAGIWDINGSESVAMQYSRRNYNVTDFYTTSQFGASDHSPALVGFSMQAPSPTPSMTPTTAPVTTAPVTTVPTATPSVTVPAPTTAPSTTVAPAPEYVPGPRPGLPHTGV</sequence>
<dbReference type="InterPro" id="IPR036415">
    <property type="entry name" value="Lamin_tail_dom_sf"/>
</dbReference>
<dbReference type="InterPro" id="IPR047971">
    <property type="entry name" value="ExeM-like"/>
</dbReference>
<dbReference type="PATRIC" id="fig|997355.3.peg.134"/>
<feature type="compositionally biased region" description="Low complexity" evidence="1">
    <location>
        <begin position="867"/>
        <end position="888"/>
    </location>
</feature>
<feature type="compositionally biased region" description="Low complexity" evidence="1">
    <location>
        <begin position="224"/>
        <end position="233"/>
    </location>
</feature>
<evidence type="ECO:0000313" key="3">
    <source>
        <dbReference type="EMBL" id="EGY79069.1"/>
    </source>
</evidence>
<dbReference type="HOGENOM" id="CLU_006338_2_0_11"/>
<dbReference type="Proteomes" id="UP000005332">
    <property type="component" value="Unassembled WGS sequence"/>
</dbReference>
<dbReference type="EMBL" id="AGBA01000003">
    <property type="protein sequence ID" value="EGY79069.1"/>
    <property type="molecule type" value="Genomic_DNA"/>
</dbReference>
<dbReference type="NCBIfam" id="NF033681">
    <property type="entry name" value="ExeM_NucH_DNase"/>
    <property type="match status" value="1"/>
</dbReference>
<gene>
    <name evidence="3" type="ORF">HMPREF9153_0134</name>
</gene>
<dbReference type="Pfam" id="PF03372">
    <property type="entry name" value="Exo_endo_phos"/>
    <property type="match status" value="1"/>
</dbReference>
<name>G4CUC8_9ACTN</name>
<dbReference type="CDD" id="cd04486">
    <property type="entry name" value="YhcR_OBF_like"/>
    <property type="match status" value="1"/>
</dbReference>
<dbReference type="InterPro" id="IPR036691">
    <property type="entry name" value="Endo/exonu/phosph_ase_sf"/>
</dbReference>
<comment type="caution">
    <text evidence="3">The sequence shown here is derived from an EMBL/GenBank/DDBJ whole genome shotgun (WGS) entry which is preliminary data.</text>
</comment>
<dbReference type="SUPFAM" id="SSF56219">
    <property type="entry name" value="DNase I-like"/>
    <property type="match status" value="1"/>
</dbReference>
<dbReference type="Pfam" id="PF00932">
    <property type="entry name" value="LTD"/>
    <property type="match status" value="1"/>
</dbReference>
<evidence type="ECO:0000313" key="4">
    <source>
        <dbReference type="Proteomes" id="UP000005332"/>
    </source>
</evidence>
<feature type="region of interest" description="Disordered" evidence="1">
    <location>
        <begin position="189"/>
        <end position="267"/>
    </location>
</feature>